<comment type="catalytic activity">
    <reaction evidence="1">
        <text>ATP + protein L-histidine = ADP + protein N-phospho-L-histidine.</text>
        <dbReference type="EC" id="2.7.13.3"/>
    </reaction>
</comment>
<keyword evidence="8" id="KW-0547">Nucleotide-binding</keyword>
<keyword evidence="4" id="KW-1003">Cell membrane</keyword>
<dbReference type="InterPro" id="IPR003594">
    <property type="entry name" value="HATPase_dom"/>
</dbReference>
<dbReference type="GO" id="GO:0000155">
    <property type="term" value="F:phosphorelay sensor kinase activity"/>
    <property type="evidence" value="ECO:0007669"/>
    <property type="project" value="InterPro"/>
</dbReference>
<feature type="transmembrane region" description="Helical" evidence="14">
    <location>
        <begin position="246"/>
        <end position="267"/>
    </location>
</feature>
<evidence type="ECO:0000256" key="9">
    <source>
        <dbReference type="ARBA" id="ARBA00022777"/>
    </source>
</evidence>
<accession>A0A942URK7</accession>
<comment type="caution">
    <text evidence="16">The sequence shown here is derived from an EMBL/GenBank/DDBJ whole genome shotgun (WGS) entry which is preliminary data.</text>
</comment>
<dbReference type="CDD" id="cd00075">
    <property type="entry name" value="HATPase"/>
    <property type="match status" value="1"/>
</dbReference>
<evidence type="ECO:0000256" key="13">
    <source>
        <dbReference type="ARBA" id="ARBA00023136"/>
    </source>
</evidence>
<evidence type="ECO:0000256" key="11">
    <source>
        <dbReference type="ARBA" id="ARBA00022989"/>
    </source>
</evidence>
<gene>
    <name evidence="16" type="ORF">KHA91_13005</name>
</gene>
<dbReference type="InterPro" id="IPR029151">
    <property type="entry name" value="Sensor-like_sf"/>
</dbReference>
<keyword evidence="13 14" id="KW-0472">Membrane</keyword>
<keyword evidence="17" id="KW-1185">Reference proteome</keyword>
<evidence type="ECO:0000256" key="14">
    <source>
        <dbReference type="SAM" id="Phobius"/>
    </source>
</evidence>
<evidence type="ECO:0000259" key="15">
    <source>
        <dbReference type="PROSITE" id="PS50109"/>
    </source>
</evidence>
<name>A0A942URK7_9BACI</name>
<dbReference type="Pfam" id="PF02743">
    <property type="entry name" value="dCache_1"/>
    <property type="match status" value="1"/>
</dbReference>
<dbReference type="InterPro" id="IPR036890">
    <property type="entry name" value="HATPase_C_sf"/>
</dbReference>
<dbReference type="EC" id="2.7.13.3" evidence="3"/>
<evidence type="ECO:0000256" key="3">
    <source>
        <dbReference type="ARBA" id="ARBA00012438"/>
    </source>
</evidence>
<protein>
    <recommendedName>
        <fullName evidence="3">histidine kinase</fullName>
        <ecNumber evidence="3">2.7.13.3</ecNumber>
    </recommendedName>
</protein>
<organism evidence="16 17">
    <name type="scientific">Lederbergia citrea</name>
    <dbReference type="NCBI Taxonomy" id="2833581"/>
    <lineage>
        <taxon>Bacteria</taxon>
        <taxon>Bacillati</taxon>
        <taxon>Bacillota</taxon>
        <taxon>Bacilli</taxon>
        <taxon>Bacillales</taxon>
        <taxon>Bacillaceae</taxon>
        <taxon>Lederbergia</taxon>
    </lineage>
</organism>
<dbReference type="Gene3D" id="1.10.287.130">
    <property type="match status" value="1"/>
</dbReference>
<dbReference type="SUPFAM" id="SSF47384">
    <property type="entry name" value="Homodimeric domain of signal transducing histidine kinase"/>
    <property type="match status" value="1"/>
</dbReference>
<dbReference type="SMART" id="SM00388">
    <property type="entry name" value="HisKA"/>
    <property type="match status" value="1"/>
</dbReference>
<evidence type="ECO:0000256" key="10">
    <source>
        <dbReference type="ARBA" id="ARBA00022840"/>
    </source>
</evidence>
<dbReference type="Pfam" id="PF00512">
    <property type="entry name" value="HisKA"/>
    <property type="match status" value="1"/>
</dbReference>
<evidence type="ECO:0000256" key="7">
    <source>
        <dbReference type="ARBA" id="ARBA00022692"/>
    </source>
</evidence>
<evidence type="ECO:0000256" key="4">
    <source>
        <dbReference type="ARBA" id="ARBA00022475"/>
    </source>
</evidence>
<evidence type="ECO:0000313" key="16">
    <source>
        <dbReference type="EMBL" id="MBS4223668.1"/>
    </source>
</evidence>
<sequence length="502" mass="56862">MILRRNIKPFAKKLIIYLLITLLPTIVICTILTKQQMKEITYEYKNEAQWNANLHAKSIENFIGETVGRLEMLTTLINIQHNNLDHVEEILRETHAMDKRFSGFYWANPEGDLLFGSNSLSSVNVSDRDYFQKALKTGKTSFSNAHIGRVTGRFIITIANPVSDNGDVKGVLLASLRLDELGASMKDLLNDEMIIVTDHTGETIIETGFLAAGDHSIDFSVDLIPLPWTITAKVIPDEDDLYGKTIFYNFFIVFFIMNILLLFIHFIRLKYKVKKEKEQNEYQKLELIGNLAASTAHEIRNPLTGIKGLISLLSEEYKDKKAQYYFEVIQMEITRITTIVNELLLLGRPTAYTLHTNNVKDILKEIEPIIQSEAHYMNVDVSMEYPLYDLPISCVKDQIKQVFLNLSKNALHAMPNGGKLTISLQKHADSCIIQVVDNGKGIPKEILDQVFNPFFTMDKDGSGLGLTVCKRIIDSYSGTISIQSTLHKGTQVEIRVPLSKEV</sequence>
<evidence type="ECO:0000256" key="1">
    <source>
        <dbReference type="ARBA" id="ARBA00000085"/>
    </source>
</evidence>
<evidence type="ECO:0000313" key="17">
    <source>
        <dbReference type="Proteomes" id="UP000676456"/>
    </source>
</evidence>
<feature type="transmembrane region" description="Helical" evidence="14">
    <location>
        <begin position="14"/>
        <end position="33"/>
    </location>
</feature>
<dbReference type="Proteomes" id="UP000676456">
    <property type="component" value="Unassembled WGS sequence"/>
</dbReference>
<dbReference type="Gene3D" id="3.30.565.10">
    <property type="entry name" value="Histidine kinase-like ATPase, C-terminal domain"/>
    <property type="match status" value="1"/>
</dbReference>
<keyword evidence="5" id="KW-0597">Phosphoprotein</keyword>
<dbReference type="PROSITE" id="PS50109">
    <property type="entry name" value="HIS_KIN"/>
    <property type="match status" value="1"/>
</dbReference>
<dbReference type="SUPFAM" id="SSF103190">
    <property type="entry name" value="Sensory domain-like"/>
    <property type="match status" value="1"/>
</dbReference>
<keyword evidence="11 14" id="KW-1133">Transmembrane helix</keyword>
<reference evidence="16 17" key="1">
    <citation type="submission" date="2021-05" db="EMBL/GenBank/DDBJ databases">
        <title>Novel Bacillus species.</title>
        <authorList>
            <person name="Liu G."/>
        </authorList>
    </citation>
    <scope>NUCLEOTIDE SEQUENCE [LARGE SCALE GENOMIC DNA]</scope>
    <source>
        <strain evidence="16 17">FJAT-49682</strain>
    </source>
</reference>
<dbReference type="PANTHER" id="PTHR43065:SF10">
    <property type="entry name" value="PEROXIDE STRESS-ACTIVATED HISTIDINE KINASE MAK3"/>
    <property type="match status" value="1"/>
</dbReference>
<evidence type="ECO:0000256" key="12">
    <source>
        <dbReference type="ARBA" id="ARBA00023012"/>
    </source>
</evidence>
<dbReference type="AlphaFoldDB" id="A0A942URK7"/>
<feature type="domain" description="Histidine kinase" evidence="15">
    <location>
        <begin position="294"/>
        <end position="500"/>
    </location>
</feature>
<keyword evidence="10" id="KW-0067">ATP-binding</keyword>
<dbReference type="PRINTS" id="PR00344">
    <property type="entry name" value="BCTRLSENSOR"/>
</dbReference>
<keyword evidence="7 14" id="KW-0812">Transmembrane</keyword>
<evidence type="ECO:0000256" key="6">
    <source>
        <dbReference type="ARBA" id="ARBA00022679"/>
    </source>
</evidence>
<evidence type="ECO:0000256" key="2">
    <source>
        <dbReference type="ARBA" id="ARBA00004651"/>
    </source>
</evidence>
<dbReference type="InterPro" id="IPR003661">
    <property type="entry name" value="HisK_dim/P_dom"/>
</dbReference>
<keyword evidence="12" id="KW-0902">Two-component regulatory system</keyword>
<dbReference type="InterPro" id="IPR004358">
    <property type="entry name" value="Sig_transdc_His_kin-like_C"/>
</dbReference>
<dbReference type="RefSeq" id="WP_213098660.1">
    <property type="nucleotide sequence ID" value="NZ_JAGYPK010000002.1"/>
</dbReference>
<evidence type="ECO:0000256" key="5">
    <source>
        <dbReference type="ARBA" id="ARBA00022553"/>
    </source>
</evidence>
<comment type="subcellular location">
    <subcellularLocation>
        <location evidence="2">Cell membrane</location>
        <topology evidence="2">Multi-pass membrane protein</topology>
    </subcellularLocation>
</comment>
<dbReference type="InterPro" id="IPR036097">
    <property type="entry name" value="HisK_dim/P_sf"/>
</dbReference>
<keyword evidence="9 16" id="KW-0418">Kinase</keyword>
<dbReference type="Gene3D" id="3.30.450.20">
    <property type="entry name" value="PAS domain"/>
    <property type="match status" value="2"/>
</dbReference>
<dbReference type="CDD" id="cd18773">
    <property type="entry name" value="PDC1_HK_sensor"/>
    <property type="match status" value="1"/>
</dbReference>
<proteinExistence type="predicted"/>
<dbReference type="SUPFAM" id="SSF55874">
    <property type="entry name" value="ATPase domain of HSP90 chaperone/DNA topoisomerase II/histidine kinase"/>
    <property type="match status" value="1"/>
</dbReference>
<dbReference type="CDD" id="cd00082">
    <property type="entry name" value="HisKA"/>
    <property type="match status" value="1"/>
</dbReference>
<dbReference type="InterPro" id="IPR005467">
    <property type="entry name" value="His_kinase_dom"/>
</dbReference>
<dbReference type="EMBL" id="JAGYPN010000002">
    <property type="protein sequence ID" value="MBS4223668.1"/>
    <property type="molecule type" value="Genomic_DNA"/>
</dbReference>
<evidence type="ECO:0000256" key="8">
    <source>
        <dbReference type="ARBA" id="ARBA00022741"/>
    </source>
</evidence>
<dbReference type="GO" id="GO:0005524">
    <property type="term" value="F:ATP binding"/>
    <property type="evidence" value="ECO:0007669"/>
    <property type="project" value="UniProtKB-KW"/>
</dbReference>
<dbReference type="Pfam" id="PF02518">
    <property type="entry name" value="HATPase_c"/>
    <property type="match status" value="1"/>
</dbReference>
<dbReference type="InterPro" id="IPR033479">
    <property type="entry name" value="dCache_1"/>
</dbReference>
<dbReference type="SMART" id="SM00387">
    <property type="entry name" value="HATPase_c"/>
    <property type="match status" value="1"/>
</dbReference>
<dbReference type="PANTHER" id="PTHR43065">
    <property type="entry name" value="SENSOR HISTIDINE KINASE"/>
    <property type="match status" value="1"/>
</dbReference>
<keyword evidence="6" id="KW-0808">Transferase</keyword>
<dbReference type="GO" id="GO:0005886">
    <property type="term" value="C:plasma membrane"/>
    <property type="evidence" value="ECO:0007669"/>
    <property type="project" value="UniProtKB-SubCell"/>
</dbReference>